<keyword evidence="1" id="KW-0732">Signal</keyword>
<accession>A0AB36RML9</accession>
<dbReference type="AlphaFoldDB" id="A0AB36RML9"/>
<dbReference type="SUPFAM" id="SSF53474">
    <property type="entry name" value="alpha/beta-Hydrolases"/>
    <property type="match status" value="1"/>
</dbReference>
<protein>
    <recommendedName>
        <fullName evidence="4">Polyhydroxybutyrate depolymerase</fullName>
    </recommendedName>
</protein>
<evidence type="ECO:0000313" key="2">
    <source>
        <dbReference type="EMBL" id="PAT10682.1"/>
    </source>
</evidence>
<organism evidence="2 3">
    <name type="scientific">Corynebacterium hadale</name>
    <dbReference type="NCBI Taxonomy" id="2026255"/>
    <lineage>
        <taxon>Bacteria</taxon>
        <taxon>Bacillati</taxon>
        <taxon>Actinomycetota</taxon>
        <taxon>Actinomycetes</taxon>
        <taxon>Mycobacteriales</taxon>
        <taxon>Corynebacteriaceae</taxon>
        <taxon>Corynebacterium</taxon>
    </lineage>
</organism>
<comment type="caution">
    <text evidence="2">The sequence shown here is derived from an EMBL/GenBank/DDBJ whole genome shotgun (WGS) entry which is preliminary data.</text>
</comment>
<evidence type="ECO:0008006" key="4">
    <source>
        <dbReference type="Google" id="ProtNLM"/>
    </source>
</evidence>
<dbReference type="Proteomes" id="UP000218041">
    <property type="component" value="Unassembled WGS sequence"/>
</dbReference>
<evidence type="ECO:0000256" key="1">
    <source>
        <dbReference type="ARBA" id="ARBA00022729"/>
    </source>
</evidence>
<proteinExistence type="predicted"/>
<name>A0AB36RML9_9CORY</name>
<dbReference type="PANTHER" id="PTHR43037">
    <property type="entry name" value="UNNAMED PRODUCT-RELATED"/>
    <property type="match status" value="1"/>
</dbReference>
<sequence>MTEQRPRKRSLEFGGRTRTWVEVPGGDTGTLILFLHGSRQSGNVARNFTDRTFESLGHTVIYPDGVGRHFNDLRRGFRESARTLGVDDVGFLTALLARYPHERVIGCGFSNGGQMLIRMLIDAPATLHAAALFGASMPTEENTLPPRDPSRAWHPTPILCVQGTADPLVPYEGGMAGIGGNNRGVTRSAVDSAAYFAARNGASFRGRTQLSEHIHLDTWDGDAPVHLATIEGFGHMVPCAKDLDPRLGPGTREVTGAGFVDKLLC</sequence>
<reference evidence="2 3" key="1">
    <citation type="submission" date="2017-08" db="EMBL/GenBank/DDBJ databases">
        <title>Whole genome sequences of 6 clinical strains closest to Corynebacterium imitans.</title>
        <authorList>
            <person name="Bernier A.-M."/>
            <person name="Burdz T."/>
            <person name="Bernard K."/>
        </authorList>
    </citation>
    <scope>NUCLEOTIDE SEQUENCE [LARGE SCALE GENOMIC DNA]</scope>
    <source>
        <strain evidence="2 3">NML92-0415</strain>
    </source>
</reference>
<evidence type="ECO:0000313" key="3">
    <source>
        <dbReference type="Proteomes" id="UP000218041"/>
    </source>
</evidence>
<dbReference type="InterPro" id="IPR029058">
    <property type="entry name" value="AB_hydrolase_fold"/>
</dbReference>
<dbReference type="RefSeq" id="WP_095554956.1">
    <property type="nucleotide sequence ID" value="NZ_NSGP01000005.1"/>
</dbReference>
<dbReference type="InterPro" id="IPR050955">
    <property type="entry name" value="Plant_Biomass_Hydrol_Est"/>
</dbReference>
<gene>
    <name evidence="2" type="ORF">CKJ80_04700</name>
</gene>
<dbReference type="Gene3D" id="3.40.50.1820">
    <property type="entry name" value="alpha/beta hydrolase"/>
    <property type="match status" value="1"/>
</dbReference>
<dbReference type="EMBL" id="NSGP01000005">
    <property type="protein sequence ID" value="PAT10682.1"/>
    <property type="molecule type" value="Genomic_DNA"/>
</dbReference>
<dbReference type="PANTHER" id="PTHR43037:SF1">
    <property type="entry name" value="BLL1128 PROTEIN"/>
    <property type="match status" value="1"/>
</dbReference>